<dbReference type="GO" id="GO:0005886">
    <property type="term" value="C:plasma membrane"/>
    <property type="evidence" value="ECO:0007669"/>
    <property type="project" value="UniProtKB-SubCell"/>
</dbReference>
<feature type="transmembrane region" description="Helical" evidence="7">
    <location>
        <begin position="94"/>
        <end position="111"/>
    </location>
</feature>
<reference evidence="10 11" key="1">
    <citation type="submission" date="2016-10" db="EMBL/GenBank/DDBJ databases">
        <authorList>
            <person name="de Groot N.N."/>
        </authorList>
    </citation>
    <scope>NUCLEOTIDE SEQUENCE [LARGE SCALE GENOMIC DNA]</scope>
    <source>
        <strain evidence="10 11">ATCC 35022</strain>
    </source>
</reference>
<dbReference type="InterPro" id="IPR049278">
    <property type="entry name" value="MS_channel_C"/>
</dbReference>
<dbReference type="PANTHER" id="PTHR30221">
    <property type="entry name" value="SMALL-CONDUCTANCE MECHANOSENSITIVE CHANNEL"/>
    <property type="match status" value="1"/>
</dbReference>
<evidence type="ECO:0000256" key="1">
    <source>
        <dbReference type="ARBA" id="ARBA00004651"/>
    </source>
</evidence>
<accession>A0A1G6DS48</accession>
<dbReference type="InterPro" id="IPR011066">
    <property type="entry name" value="MscS_channel_C_sf"/>
</dbReference>
<evidence type="ECO:0000256" key="6">
    <source>
        <dbReference type="ARBA" id="ARBA00023136"/>
    </source>
</evidence>
<name>A0A1G6DS48_9HYPH</name>
<dbReference type="Gene3D" id="1.10.287.1260">
    <property type="match status" value="1"/>
</dbReference>
<dbReference type="PANTHER" id="PTHR30221:SF1">
    <property type="entry name" value="SMALL-CONDUCTANCE MECHANOSENSITIVE CHANNEL"/>
    <property type="match status" value="1"/>
</dbReference>
<comment type="subcellular location">
    <subcellularLocation>
        <location evidence="7">Cell inner membrane</location>
        <topology evidence="7">Multi-pass membrane protein</topology>
    </subcellularLocation>
    <subcellularLocation>
        <location evidence="1">Cell membrane</location>
        <topology evidence="1">Multi-pass membrane protein</topology>
    </subcellularLocation>
</comment>
<keyword evidence="3" id="KW-1003">Cell membrane</keyword>
<keyword evidence="7" id="KW-0406">Ion transport</keyword>
<comment type="function">
    <text evidence="7">Mechanosensitive channel that participates in the regulation of osmotic pressure changes within the cell, opening in response to stretch forces in the membrane lipid bilayer, without the need for other proteins. Contributes to normal resistance to hypoosmotic shock. Forms an ion channel of 1.0 nanosiemens conductance with a slight preference for anions.</text>
</comment>
<evidence type="ECO:0000256" key="2">
    <source>
        <dbReference type="ARBA" id="ARBA00008017"/>
    </source>
</evidence>
<comment type="subunit">
    <text evidence="7">Homoheptamer.</text>
</comment>
<evidence type="ECO:0000313" key="11">
    <source>
        <dbReference type="Proteomes" id="UP000199071"/>
    </source>
</evidence>
<comment type="similarity">
    <text evidence="2 7">Belongs to the MscS (TC 1.A.23) family.</text>
</comment>
<feature type="domain" description="Mechanosensitive ion channel MscS C-terminal" evidence="9">
    <location>
        <begin position="186"/>
        <end position="270"/>
    </location>
</feature>
<feature type="domain" description="Mechanosensitive ion channel MscS" evidence="8">
    <location>
        <begin position="113"/>
        <end position="173"/>
    </location>
</feature>
<dbReference type="Pfam" id="PF00924">
    <property type="entry name" value="MS_channel_2nd"/>
    <property type="match status" value="1"/>
</dbReference>
<dbReference type="Pfam" id="PF21082">
    <property type="entry name" value="MS_channel_3rd"/>
    <property type="match status" value="1"/>
</dbReference>
<keyword evidence="7" id="KW-0407">Ion channel</keyword>
<dbReference type="RefSeq" id="WP_210185643.1">
    <property type="nucleotide sequence ID" value="NZ_FMXQ01000008.1"/>
</dbReference>
<dbReference type="InterPro" id="IPR023408">
    <property type="entry name" value="MscS_beta-dom_sf"/>
</dbReference>
<dbReference type="SUPFAM" id="SSF82689">
    <property type="entry name" value="Mechanosensitive channel protein MscS (YggB), C-terminal domain"/>
    <property type="match status" value="1"/>
</dbReference>
<dbReference type="Gene3D" id="3.30.70.100">
    <property type="match status" value="1"/>
</dbReference>
<evidence type="ECO:0000259" key="8">
    <source>
        <dbReference type="Pfam" id="PF00924"/>
    </source>
</evidence>
<dbReference type="InterPro" id="IPR045275">
    <property type="entry name" value="MscS_archaea/bacteria_type"/>
</dbReference>
<protein>
    <recommendedName>
        <fullName evidence="7">Small-conductance mechanosensitive channel</fullName>
    </recommendedName>
</protein>
<dbReference type="STRING" id="665467.SAMN02982931_03690"/>
<feature type="transmembrane region" description="Helical" evidence="7">
    <location>
        <begin position="70"/>
        <end position="88"/>
    </location>
</feature>
<dbReference type="Gene3D" id="2.30.30.60">
    <property type="match status" value="1"/>
</dbReference>
<organism evidence="10 11">
    <name type="scientific">Bauldia litoralis</name>
    <dbReference type="NCBI Taxonomy" id="665467"/>
    <lineage>
        <taxon>Bacteria</taxon>
        <taxon>Pseudomonadati</taxon>
        <taxon>Pseudomonadota</taxon>
        <taxon>Alphaproteobacteria</taxon>
        <taxon>Hyphomicrobiales</taxon>
        <taxon>Kaistiaceae</taxon>
        <taxon>Bauldia</taxon>
    </lineage>
</organism>
<dbReference type="SUPFAM" id="SSF50182">
    <property type="entry name" value="Sm-like ribonucleoproteins"/>
    <property type="match status" value="1"/>
</dbReference>
<dbReference type="InterPro" id="IPR010920">
    <property type="entry name" value="LSM_dom_sf"/>
</dbReference>
<evidence type="ECO:0000256" key="4">
    <source>
        <dbReference type="ARBA" id="ARBA00022692"/>
    </source>
</evidence>
<dbReference type="GO" id="GO:0008381">
    <property type="term" value="F:mechanosensitive monoatomic ion channel activity"/>
    <property type="evidence" value="ECO:0007669"/>
    <property type="project" value="InterPro"/>
</dbReference>
<dbReference type="EMBL" id="FMXQ01000008">
    <property type="protein sequence ID" value="SDB47920.1"/>
    <property type="molecule type" value="Genomic_DNA"/>
</dbReference>
<evidence type="ECO:0000256" key="5">
    <source>
        <dbReference type="ARBA" id="ARBA00022989"/>
    </source>
</evidence>
<dbReference type="InterPro" id="IPR011014">
    <property type="entry name" value="MscS_channel_TM-2"/>
</dbReference>
<evidence type="ECO:0000256" key="3">
    <source>
        <dbReference type="ARBA" id="ARBA00022475"/>
    </source>
</evidence>
<dbReference type="SUPFAM" id="SSF82861">
    <property type="entry name" value="Mechanosensitive channel protein MscS (YggB), transmembrane region"/>
    <property type="match status" value="1"/>
</dbReference>
<feature type="transmembrane region" description="Helical" evidence="7">
    <location>
        <begin position="29"/>
        <end position="49"/>
    </location>
</feature>
<keyword evidence="5 7" id="KW-1133">Transmembrane helix</keyword>
<evidence type="ECO:0000259" key="9">
    <source>
        <dbReference type="Pfam" id="PF21082"/>
    </source>
</evidence>
<keyword evidence="11" id="KW-1185">Reference proteome</keyword>
<dbReference type="InterPro" id="IPR006685">
    <property type="entry name" value="MscS_channel_2nd"/>
</dbReference>
<comment type="caution">
    <text evidence="7">Lacks conserved residue(s) required for the propagation of feature annotation.</text>
</comment>
<keyword evidence="7" id="KW-0813">Transport</keyword>
<sequence length="298" mass="32524">MDRQIAPLTIIQDQIGNLLRGLIALTPNLIAAAFVLVATWIAVFLLGKAGRKLTRKWRARPSLRRALSSLARIGAWVLGILVAATIAFPGLTPTSLLAGLGIGSIAVGLAFKDIFENYIAGLLILLRAPMRIGDDIVCDDISGRVEEITIRDTYVRKRSGELILVPNSYIYKNPTTVLTDRPRRRITLVVGVAYGEDVDRSRTVIAEAVENATETRTDEKVEVFAQAFSSSSIDFLVRWWAGSTPADEHASRDKAVAAIKSALDTAGIEIPFPYRTLTFKQPLKVLGPEDEAEPETAT</sequence>
<evidence type="ECO:0000256" key="7">
    <source>
        <dbReference type="RuleBase" id="RU369025"/>
    </source>
</evidence>
<keyword evidence="4 7" id="KW-0812">Transmembrane</keyword>
<proteinExistence type="inferred from homology"/>
<keyword evidence="7" id="KW-0997">Cell inner membrane</keyword>
<keyword evidence="6 7" id="KW-0472">Membrane</keyword>
<dbReference type="AlphaFoldDB" id="A0A1G6DS48"/>
<evidence type="ECO:0000313" key="10">
    <source>
        <dbReference type="EMBL" id="SDB47920.1"/>
    </source>
</evidence>
<dbReference type="Proteomes" id="UP000199071">
    <property type="component" value="Unassembled WGS sequence"/>
</dbReference>
<gene>
    <name evidence="10" type="ORF">SAMN02982931_03690</name>
</gene>